<organism evidence="12 13">
    <name type="scientific">Cyprinus carpio</name>
    <name type="common">Common carp</name>
    <dbReference type="NCBI Taxonomy" id="7962"/>
    <lineage>
        <taxon>Eukaryota</taxon>
        <taxon>Metazoa</taxon>
        <taxon>Chordata</taxon>
        <taxon>Craniata</taxon>
        <taxon>Vertebrata</taxon>
        <taxon>Euteleostomi</taxon>
        <taxon>Actinopterygii</taxon>
        <taxon>Neopterygii</taxon>
        <taxon>Teleostei</taxon>
        <taxon>Ostariophysi</taxon>
        <taxon>Cypriniformes</taxon>
        <taxon>Cyprinidae</taxon>
        <taxon>Cyprininae</taxon>
        <taxon>Cyprinus</taxon>
    </lineage>
</organism>
<keyword evidence="8" id="KW-0464">Manganese</keyword>
<dbReference type="CDD" id="cd00143">
    <property type="entry name" value="PP2Cc"/>
    <property type="match status" value="1"/>
</dbReference>
<evidence type="ECO:0000256" key="3">
    <source>
        <dbReference type="ARBA" id="ARBA00013081"/>
    </source>
</evidence>
<dbReference type="Ensembl" id="ENSCCRT00015015772.1">
    <property type="protein sequence ID" value="ENSCCRP00015015228.1"/>
    <property type="gene ID" value="ENSCCRG00015006453.1"/>
</dbReference>
<keyword evidence="5 9" id="KW-0378">Hydrolase</keyword>
<keyword evidence="7 9" id="KW-0904">Protein phosphatase</keyword>
<dbReference type="SUPFAM" id="SSF81606">
    <property type="entry name" value="PP2C-like"/>
    <property type="match status" value="1"/>
</dbReference>
<dbReference type="PANTHER" id="PTHR13832">
    <property type="entry name" value="PROTEIN PHOSPHATASE 2C"/>
    <property type="match status" value="1"/>
</dbReference>
<evidence type="ECO:0000256" key="7">
    <source>
        <dbReference type="ARBA" id="ARBA00022912"/>
    </source>
</evidence>
<evidence type="ECO:0000313" key="13">
    <source>
        <dbReference type="Proteomes" id="UP000694700"/>
    </source>
</evidence>
<dbReference type="PROSITE" id="PS01032">
    <property type="entry name" value="PPM_1"/>
    <property type="match status" value="1"/>
</dbReference>
<comment type="similarity">
    <text evidence="2 9">Belongs to the PP2C family.</text>
</comment>
<evidence type="ECO:0000256" key="1">
    <source>
        <dbReference type="ARBA" id="ARBA00001936"/>
    </source>
</evidence>
<dbReference type="InterPro" id="IPR036457">
    <property type="entry name" value="PPM-type-like_dom_sf"/>
</dbReference>
<feature type="region of interest" description="Disordered" evidence="10">
    <location>
        <begin position="362"/>
        <end position="388"/>
    </location>
</feature>
<feature type="domain" description="PPM-type phosphatase" evidence="11">
    <location>
        <begin position="23"/>
        <end position="353"/>
    </location>
</feature>
<protein>
    <recommendedName>
        <fullName evidence="3">protein-serine/threonine phosphatase</fullName>
        <ecNumber evidence="3">3.1.3.16</ecNumber>
    </recommendedName>
</protein>
<dbReference type="EC" id="3.1.3.16" evidence="3"/>
<reference evidence="12" key="1">
    <citation type="submission" date="2025-08" db="UniProtKB">
        <authorList>
            <consortium name="Ensembl"/>
        </authorList>
    </citation>
    <scope>IDENTIFICATION</scope>
</reference>
<keyword evidence="4" id="KW-0479">Metal-binding</keyword>
<evidence type="ECO:0000256" key="10">
    <source>
        <dbReference type="SAM" id="MobiDB-lite"/>
    </source>
</evidence>
<evidence type="ECO:0000313" key="12">
    <source>
        <dbReference type="Ensembl" id="ENSCCRP00015015228.1"/>
    </source>
</evidence>
<dbReference type="Proteomes" id="UP000694700">
    <property type="component" value="Unplaced"/>
</dbReference>
<name>A0A8C1T3H1_CYPCA</name>
<accession>A0A8C1T3H1</accession>
<evidence type="ECO:0000256" key="8">
    <source>
        <dbReference type="ARBA" id="ARBA00023211"/>
    </source>
</evidence>
<feature type="region of interest" description="Disordered" evidence="10">
    <location>
        <begin position="1"/>
        <end position="20"/>
    </location>
</feature>
<sequence>MGAYLSQPNTEKTTGNGGNESMHFGFAAMQGWRVSMEDAHNCIPELDDETAMFAVYDGHGGEEVALYCSKYLPDIIKEQKAYKDGKLQKALEDAFLAIDARITTEEVIKELVQIAGRPQDETEKVADEDDGYEEDGENSSENDEEDDTEEGEEEDTDEEEEMCLPGMDGKEEPGSDSGTTAVVALIRGKQLIVANAGDSRCVVSEKGKAVDMSYDHKPEDELELTRIKNAGGKVTMDGRVNGGLNLSRAIGDHFYKRNKALPPEEQMISALPDVKVLTLSEDHEFMVIACDGIWNVMSSQEVVDFVNERLKTEAGKNRPLSAIIEELLDHCLAPDTSGDGTGCDNMTCIIITFPPHLGNSIGESTKKRNLEETAAEENGNDSKKPKTE</sequence>
<dbReference type="FunFam" id="3.60.40.10:FF:000023">
    <property type="entry name" value="Protein phosphatase, Mg2+/Mn2+-dependent, 1G"/>
    <property type="match status" value="1"/>
</dbReference>
<proteinExistence type="inferred from homology"/>
<dbReference type="GO" id="GO:0046872">
    <property type="term" value="F:metal ion binding"/>
    <property type="evidence" value="ECO:0007669"/>
    <property type="project" value="UniProtKB-KW"/>
</dbReference>
<keyword evidence="6" id="KW-0460">Magnesium</keyword>
<dbReference type="InterPro" id="IPR000222">
    <property type="entry name" value="PP2C_BS"/>
</dbReference>
<evidence type="ECO:0000259" key="11">
    <source>
        <dbReference type="PROSITE" id="PS51746"/>
    </source>
</evidence>
<dbReference type="PROSITE" id="PS51746">
    <property type="entry name" value="PPM_2"/>
    <property type="match status" value="1"/>
</dbReference>
<dbReference type="AlphaFoldDB" id="A0A8C1T3H1"/>
<evidence type="ECO:0000256" key="2">
    <source>
        <dbReference type="ARBA" id="ARBA00006702"/>
    </source>
</evidence>
<dbReference type="Pfam" id="PF00481">
    <property type="entry name" value="PP2C"/>
    <property type="match status" value="2"/>
</dbReference>
<dbReference type="GO" id="GO:0004722">
    <property type="term" value="F:protein serine/threonine phosphatase activity"/>
    <property type="evidence" value="ECO:0007669"/>
    <property type="project" value="UniProtKB-EC"/>
</dbReference>
<evidence type="ECO:0000256" key="5">
    <source>
        <dbReference type="ARBA" id="ARBA00022801"/>
    </source>
</evidence>
<evidence type="ECO:0000256" key="4">
    <source>
        <dbReference type="ARBA" id="ARBA00022723"/>
    </source>
</evidence>
<dbReference type="PANTHER" id="PTHR13832:SF803">
    <property type="entry name" value="PROTEIN PHOSPHATASE 1G"/>
    <property type="match status" value="1"/>
</dbReference>
<dbReference type="GO" id="GO:0005654">
    <property type="term" value="C:nucleoplasm"/>
    <property type="evidence" value="ECO:0007669"/>
    <property type="project" value="TreeGrafter"/>
</dbReference>
<feature type="compositionally biased region" description="Acidic residues" evidence="10">
    <location>
        <begin position="126"/>
        <end position="162"/>
    </location>
</feature>
<evidence type="ECO:0000256" key="9">
    <source>
        <dbReference type="RuleBase" id="RU003465"/>
    </source>
</evidence>
<evidence type="ECO:0000256" key="6">
    <source>
        <dbReference type="ARBA" id="ARBA00022842"/>
    </source>
</evidence>
<dbReference type="InterPro" id="IPR015655">
    <property type="entry name" value="PP2C"/>
</dbReference>
<dbReference type="SMART" id="SM00332">
    <property type="entry name" value="PP2Cc"/>
    <property type="match status" value="1"/>
</dbReference>
<feature type="compositionally biased region" description="Polar residues" evidence="10">
    <location>
        <begin position="1"/>
        <end position="14"/>
    </location>
</feature>
<dbReference type="Gene3D" id="3.60.40.10">
    <property type="entry name" value="PPM-type phosphatase domain"/>
    <property type="match status" value="1"/>
</dbReference>
<feature type="region of interest" description="Disordered" evidence="10">
    <location>
        <begin position="119"/>
        <end position="178"/>
    </location>
</feature>
<comment type="cofactor">
    <cofactor evidence="1">
        <name>Mn(2+)</name>
        <dbReference type="ChEBI" id="CHEBI:29035"/>
    </cofactor>
</comment>
<dbReference type="InterPro" id="IPR001932">
    <property type="entry name" value="PPM-type_phosphatase-like_dom"/>
</dbReference>